<accession>A0AAV3R4W7</accession>
<keyword evidence="2" id="KW-1185">Reference proteome</keyword>
<dbReference type="Proteomes" id="UP001454036">
    <property type="component" value="Unassembled WGS sequence"/>
</dbReference>
<dbReference type="PANTHER" id="PTHR33710:SF62">
    <property type="entry name" value="DUF4283 DOMAIN PROTEIN"/>
    <property type="match status" value="1"/>
</dbReference>
<name>A0AAV3R4W7_LITER</name>
<protein>
    <submittedName>
        <fullName evidence="1">Uncharacterized protein</fullName>
    </submittedName>
</protein>
<dbReference type="AlphaFoldDB" id="A0AAV3R4W7"/>
<sequence length="401" mass="44961">MDPQVEAALAVQRPVRETLITAAGAGDEEYLIPKCPPGFEFFQNQHLRGERVRAINVGNSGNVTGLVILPLTDCGERSNSKQILSDPVSPTFIDNNVDIIASSVSDINHGRGSFIQNHHPTGFTEAIKFFDFHNCQKSALPCVEQVNTTEGSNEIRHASKLVSKSRGPALNHESSHIELLGFGPPPGSSVTSRRSTREDVKVDWPYFGQGVWRFVYNFHWRYFNKILSDDEYVSQRHLRPQWQMDSFRHVVKDCGIIDIGYSAFAFTWCNNFISPSSTRAKLDRCLASKSWRDRFLRAQLQHLSTNTSDHLPILLILGTQSQSTPQQKTRFKFEGVTFYKQLFTSQNGGNLANIDRLPTRHLGTNSQAALEYSFTSEEVRKCLFSMTGNKSSGTDGSSILP</sequence>
<organism evidence="1 2">
    <name type="scientific">Lithospermum erythrorhizon</name>
    <name type="common">Purple gromwell</name>
    <name type="synonym">Lithospermum officinale var. erythrorhizon</name>
    <dbReference type="NCBI Taxonomy" id="34254"/>
    <lineage>
        <taxon>Eukaryota</taxon>
        <taxon>Viridiplantae</taxon>
        <taxon>Streptophyta</taxon>
        <taxon>Embryophyta</taxon>
        <taxon>Tracheophyta</taxon>
        <taxon>Spermatophyta</taxon>
        <taxon>Magnoliopsida</taxon>
        <taxon>eudicotyledons</taxon>
        <taxon>Gunneridae</taxon>
        <taxon>Pentapetalae</taxon>
        <taxon>asterids</taxon>
        <taxon>lamiids</taxon>
        <taxon>Boraginales</taxon>
        <taxon>Boraginaceae</taxon>
        <taxon>Boraginoideae</taxon>
        <taxon>Lithospermeae</taxon>
        <taxon>Lithospermum</taxon>
    </lineage>
</organism>
<dbReference type="EMBL" id="BAABME010007685">
    <property type="protein sequence ID" value="GAA0171457.1"/>
    <property type="molecule type" value="Genomic_DNA"/>
</dbReference>
<comment type="caution">
    <text evidence="1">The sequence shown here is derived from an EMBL/GenBank/DDBJ whole genome shotgun (WGS) entry which is preliminary data.</text>
</comment>
<dbReference type="PANTHER" id="PTHR33710">
    <property type="entry name" value="BNAC02G09200D PROTEIN"/>
    <property type="match status" value="1"/>
</dbReference>
<dbReference type="SUPFAM" id="SSF56219">
    <property type="entry name" value="DNase I-like"/>
    <property type="match status" value="1"/>
</dbReference>
<dbReference type="InterPro" id="IPR036691">
    <property type="entry name" value="Endo/exonu/phosph_ase_sf"/>
</dbReference>
<gene>
    <name evidence="1" type="ORF">LIER_25482</name>
</gene>
<reference evidence="1 2" key="1">
    <citation type="submission" date="2024-01" db="EMBL/GenBank/DDBJ databases">
        <title>The complete chloroplast genome sequence of Lithospermum erythrorhizon: insights into the phylogenetic relationship among Boraginaceae species and the maternal lineages of purple gromwells.</title>
        <authorList>
            <person name="Okada T."/>
            <person name="Watanabe K."/>
        </authorList>
    </citation>
    <scope>NUCLEOTIDE SEQUENCE [LARGE SCALE GENOMIC DNA]</scope>
</reference>
<evidence type="ECO:0000313" key="2">
    <source>
        <dbReference type="Proteomes" id="UP001454036"/>
    </source>
</evidence>
<evidence type="ECO:0000313" key="1">
    <source>
        <dbReference type="EMBL" id="GAA0171457.1"/>
    </source>
</evidence>
<dbReference type="Gene3D" id="3.60.10.10">
    <property type="entry name" value="Endonuclease/exonuclease/phosphatase"/>
    <property type="match status" value="1"/>
</dbReference>
<proteinExistence type="predicted"/>